<reference evidence="2 3" key="1">
    <citation type="submission" date="2017-05" db="EMBL/GenBank/DDBJ databases">
        <title>PacBio assembly of a Plasmodium knowlesi genome sequence with Hi-C correction and manual annotation of the SICAvar gene family.</title>
        <authorList>
            <person name="Lapp S.A."/>
            <person name="Geraldo J.A."/>
            <person name="Chien J.-T."/>
            <person name="Ay F."/>
            <person name="Pakala S.B."/>
            <person name="Batugedara G."/>
            <person name="Humphrey J.C."/>
            <person name="Debarry J.D."/>
            <person name="Le Roch K.G."/>
            <person name="Galinski M.R."/>
            <person name="Kissinger J.C."/>
        </authorList>
    </citation>
    <scope>NUCLEOTIDE SEQUENCE [LARGE SCALE GENOMIC DNA]</scope>
    <source>
        <strain evidence="3">Malayan Strain Pk1 (A+)</strain>
    </source>
</reference>
<name>A0A1Y3DVX7_PLAKN</name>
<proteinExistence type="predicted"/>
<accession>A0A1Y3DVX7</accession>
<organism evidence="2 3">
    <name type="scientific">Plasmodium knowlesi</name>
    <dbReference type="NCBI Taxonomy" id="5850"/>
    <lineage>
        <taxon>Eukaryota</taxon>
        <taxon>Sar</taxon>
        <taxon>Alveolata</taxon>
        <taxon>Apicomplexa</taxon>
        <taxon>Aconoidasida</taxon>
        <taxon>Haemosporida</taxon>
        <taxon>Plasmodiidae</taxon>
        <taxon>Plasmodium</taxon>
        <taxon>Plasmodium (Plasmodium)</taxon>
    </lineage>
</organism>
<dbReference type="VEuPathDB" id="PlasmoDB:PKNOH_S03315600"/>
<dbReference type="Proteomes" id="UP000195012">
    <property type="component" value="Unassembled WGS sequence"/>
</dbReference>
<feature type="region of interest" description="Disordered" evidence="1">
    <location>
        <begin position="58"/>
        <end position="83"/>
    </location>
</feature>
<feature type="compositionally biased region" description="Basic and acidic residues" evidence="1">
    <location>
        <begin position="7"/>
        <end position="18"/>
    </location>
</feature>
<feature type="region of interest" description="Disordered" evidence="1">
    <location>
        <begin position="1"/>
        <end position="21"/>
    </location>
</feature>
<gene>
    <name evidence="2" type="ORF">PKNOH_S03315600</name>
</gene>
<dbReference type="AlphaFoldDB" id="A0A1Y3DVX7"/>
<dbReference type="EMBL" id="NETL01000017">
    <property type="protein sequence ID" value="OTN68389.1"/>
    <property type="molecule type" value="Genomic_DNA"/>
</dbReference>
<evidence type="ECO:0000256" key="1">
    <source>
        <dbReference type="SAM" id="MobiDB-lite"/>
    </source>
</evidence>
<sequence length="83" mass="9299">MDVSEVGMKDIVEGETSHGEPSFFMDTQEEMNAICNGKVHQVKLSNNMWKNHLEEKMRSHELKEGNIPLGPDQEAGKGVDMTP</sequence>
<comment type="caution">
    <text evidence="2">The sequence shown here is derived from an EMBL/GenBank/DDBJ whole genome shotgun (WGS) entry which is preliminary data.</text>
</comment>
<protein>
    <submittedName>
        <fullName evidence="2">Uncharacterized protein</fullName>
    </submittedName>
</protein>
<evidence type="ECO:0000313" key="3">
    <source>
        <dbReference type="Proteomes" id="UP000195012"/>
    </source>
</evidence>
<evidence type="ECO:0000313" key="2">
    <source>
        <dbReference type="EMBL" id="OTN68389.1"/>
    </source>
</evidence>